<dbReference type="AlphaFoldDB" id="A0A0P8X3U4"/>
<comment type="caution">
    <text evidence="4">The sequence shown here is derived from an EMBL/GenBank/DDBJ whole genome shotgun (WGS) entry which is preliminary data.</text>
</comment>
<feature type="binding site" evidence="2">
    <location>
        <position position="13"/>
    </location>
    <ligand>
        <name>substrate</name>
    </ligand>
</feature>
<gene>
    <name evidence="4" type="ORF">OXPF_07040</name>
</gene>
<dbReference type="PANTHER" id="PTHR42886">
    <property type="entry name" value="RE40534P-RELATED"/>
    <property type="match status" value="1"/>
</dbReference>
<evidence type="ECO:0000259" key="3">
    <source>
        <dbReference type="Pfam" id="PF12697"/>
    </source>
</evidence>
<sequence>MEDKIGCLIVHGFGGSVWEIQPLSDYLSSKGIVTVCPKLKGHTGVRRDLAHVNYEDWIQSAQEGLDELKSKCSFIVLVGFSMGGLICVNLALKNHVDSIVTLNTPIYYWDFKRIALNLKQDFKRRDYKYLKFYVRTSVEKPLYSLINFRKLLYITKPLFKEINNPMLIIQALEDDTVQRRSADYIYKTISSVHKELKYFTGSDHIICRSSVCSKVFNTAYEFLNKIYEMKNRSVL</sequence>
<evidence type="ECO:0000256" key="2">
    <source>
        <dbReference type="PIRSR" id="PIRSR017388-2"/>
    </source>
</evidence>
<dbReference type="SUPFAM" id="SSF53474">
    <property type="entry name" value="alpha/beta-Hydrolases"/>
    <property type="match status" value="1"/>
</dbReference>
<feature type="active site" description="Nucleophile" evidence="1">
    <location>
        <position position="81"/>
    </location>
</feature>
<keyword evidence="5" id="KW-1185">Reference proteome</keyword>
<organism evidence="4 5">
    <name type="scientific">Oxobacter pfennigii</name>
    <dbReference type="NCBI Taxonomy" id="36849"/>
    <lineage>
        <taxon>Bacteria</taxon>
        <taxon>Bacillati</taxon>
        <taxon>Bacillota</taxon>
        <taxon>Clostridia</taxon>
        <taxon>Eubacteriales</taxon>
        <taxon>Clostridiaceae</taxon>
        <taxon>Oxobacter</taxon>
    </lineage>
</organism>
<evidence type="ECO:0000313" key="4">
    <source>
        <dbReference type="EMBL" id="KPU45471.1"/>
    </source>
</evidence>
<name>A0A0P8X3U4_9CLOT</name>
<dbReference type="GO" id="GO:0047372">
    <property type="term" value="F:monoacylglycerol lipase activity"/>
    <property type="evidence" value="ECO:0007669"/>
    <property type="project" value="UniProtKB-EC"/>
</dbReference>
<dbReference type="STRING" id="36849.OXPF_07040"/>
<dbReference type="Gene3D" id="3.40.50.1820">
    <property type="entry name" value="alpha/beta hydrolase"/>
    <property type="match status" value="1"/>
</dbReference>
<feature type="domain" description="AB hydrolase-1" evidence="3">
    <location>
        <begin position="8"/>
        <end position="124"/>
    </location>
</feature>
<protein>
    <submittedName>
        <fullName evidence="4">Thermostable monoacylglycerol lipase</fullName>
        <ecNumber evidence="4">3.1.1.23</ecNumber>
    </submittedName>
</protein>
<evidence type="ECO:0000256" key="1">
    <source>
        <dbReference type="PIRSR" id="PIRSR017388-1"/>
    </source>
</evidence>
<dbReference type="Proteomes" id="UP000050326">
    <property type="component" value="Unassembled WGS sequence"/>
</dbReference>
<proteinExistence type="predicted"/>
<dbReference type="PIRSF" id="PIRSF017388">
    <property type="entry name" value="Esterase_lipase"/>
    <property type="match status" value="1"/>
</dbReference>
<feature type="active site" description="Charge relay system" evidence="1">
    <location>
        <position position="174"/>
    </location>
</feature>
<dbReference type="OrthoDB" id="9786110at2"/>
<dbReference type="RefSeq" id="WP_054873820.1">
    <property type="nucleotide sequence ID" value="NZ_LKET01000021.1"/>
</dbReference>
<dbReference type="InterPro" id="IPR000073">
    <property type="entry name" value="AB_hydrolase_1"/>
</dbReference>
<feature type="active site" description="Charge relay system" evidence="1">
    <location>
        <position position="204"/>
    </location>
</feature>
<dbReference type="InterPro" id="IPR012354">
    <property type="entry name" value="Esterase_lipase"/>
</dbReference>
<dbReference type="InterPro" id="IPR029058">
    <property type="entry name" value="AB_hydrolase_fold"/>
</dbReference>
<dbReference type="EMBL" id="LKET01000021">
    <property type="protein sequence ID" value="KPU45471.1"/>
    <property type="molecule type" value="Genomic_DNA"/>
</dbReference>
<reference evidence="4 5" key="1">
    <citation type="submission" date="2015-09" db="EMBL/GenBank/DDBJ databases">
        <title>Genome sequence of Oxobacter pfennigii DSM 3222.</title>
        <authorList>
            <person name="Poehlein A."/>
            <person name="Bengelsdorf F.R."/>
            <person name="Schiel-Bengelsdorf B."/>
            <person name="Duerre P."/>
            <person name="Daniel R."/>
        </authorList>
    </citation>
    <scope>NUCLEOTIDE SEQUENCE [LARGE SCALE GENOMIC DNA]</scope>
    <source>
        <strain evidence="4 5">DSM 3222</strain>
    </source>
</reference>
<keyword evidence="4" id="KW-0378">Hydrolase</keyword>
<feature type="binding site" evidence="2">
    <location>
        <position position="82"/>
    </location>
    <ligand>
        <name>substrate</name>
    </ligand>
</feature>
<accession>A0A0P8X3U4</accession>
<dbReference type="Pfam" id="PF12697">
    <property type="entry name" value="Abhydrolase_6"/>
    <property type="match status" value="1"/>
</dbReference>
<dbReference type="PANTHER" id="PTHR42886:SF29">
    <property type="entry name" value="PUMMELIG, ISOFORM A"/>
    <property type="match status" value="1"/>
</dbReference>
<evidence type="ECO:0000313" key="5">
    <source>
        <dbReference type="Proteomes" id="UP000050326"/>
    </source>
</evidence>
<dbReference type="EC" id="3.1.1.23" evidence="4"/>